<dbReference type="PRINTS" id="PR00412">
    <property type="entry name" value="EPOXHYDRLASE"/>
</dbReference>
<reference evidence="2 3" key="1">
    <citation type="submission" date="2020-07" db="EMBL/GenBank/DDBJ databases">
        <title>Sequencing the genomes of 1000 actinobacteria strains.</title>
        <authorList>
            <person name="Klenk H.-P."/>
        </authorList>
    </citation>
    <scope>NUCLEOTIDE SEQUENCE [LARGE SCALE GENOMIC DNA]</scope>
    <source>
        <strain evidence="2 3">DSM 29531</strain>
    </source>
</reference>
<evidence type="ECO:0000313" key="2">
    <source>
        <dbReference type="EMBL" id="NYJ76190.1"/>
    </source>
</evidence>
<dbReference type="PRINTS" id="PR00111">
    <property type="entry name" value="ABHYDROLASE"/>
</dbReference>
<feature type="domain" description="AB hydrolase-1" evidence="1">
    <location>
        <begin position="2"/>
        <end position="236"/>
    </location>
</feature>
<organism evidence="2 3">
    <name type="scientific">Allobranchiibius huperziae</name>
    <dbReference type="NCBI Taxonomy" id="1874116"/>
    <lineage>
        <taxon>Bacteria</taxon>
        <taxon>Bacillati</taxon>
        <taxon>Actinomycetota</taxon>
        <taxon>Actinomycetes</taxon>
        <taxon>Micrococcales</taxon>
        <taxon>Dermacoccaceae</taxon>
        <taxon>Allobranchiibius</taxon>
    </lineage>
</organism>
<keyword evidence="3" id="KW-1185">Reference proteome</keyword>
<dbReference type="InterPro" id="IPR000073">
    <property type="entry name" value="AB_hydrolase_1"/>
</dbReference>
<dbReference type="Proteomes" id="UP000571817">
    <property type="component" value="Unassembled WGS sequence"/>
</dbReference>
<evidence type="ECO:0000259" key="1">
    <source>
        <dbReference type="Pfam" id="PF12697"/>
    </source>
</evidence>
<dbReference type="GO" id="GO:0003824">
    <property type="term" value="F:catalytic activity"/>
    <property type="evidence" value="ECO:0007669"/>
    <property type="project" value="InterPro"/>
</dbReference>
<dbReference type="EMBL" id="JACCFW010000001">
    <property type="protein sequence ID" value="NYJ76190.1"/>
    <property type="molecule type" value="Genomic_DNA"/>
</dbReference>
<dbReference type="GO" id="GO:0016020">
    <property type="term" value="C:membrane"/>
    <property type="evidence" value="ECO:0007669"/>
    <property type="project" value="TreeGrafter"/>
</dbReference>
<proteinExistence type="predicted"/>
<evidence type="ECO:0000313" key="3">
    <source>
        <dbReference type="Proteomes" id="UP000571817"/>
    </source>
</evidence>
<accession>A0A853DNK3</accession>
<dbReference type="InterPro" id="IPR000639">
    <property type="entry name" value="Epox_hydrolase-like"/>
</dbReference>
<dbReference type="PANTHER" id="PTHR43798:SF33">
    <property type="entry name" value="HYDROLASE, PUTATIVE (AFU_ORTHOLOGUE AFUA_2G14860)-RELATED"/>
    <property type="match status" value="1"/>
</dbReference>
<protein>
    <submittedName>
        <fullName evidence="2">Pimeloyl-ACP methyl ester carboxylesterase</fullName>
    </submittedName>
</protein>
<dbReference type="InterPro" id="IPR050266">
    <property type="entry name" value="AB_hydrolase_sf"/>
</dbReference>
<dbReference type="Pfam" id="PF12697">
    <property type="entry name" value="Abhydrolase_6"/>
    <property type="match status" value="1"/>
</dbReference>
<dbReference type="RefSeq" id="WP_179483279.1">
    <property type="nucleotide sequence ID" value="NZ_JACCFW010000001.1"/>
</dbReference>
<gene>
    <name evidence="2" type="ORF">HNR15_003153</name>
</gene>
<dbReference type="SUPFAM" id="SSF53474">
    <property type="entry name" value="alpha/beta-Hydrolases"/>
    <property type="match status" value="1"/>
</dbReference>
<name>A0A853DNK3_9MICO</name>
<comment type="caution">
    <text evidence="2">The sequence shown here is derived from an EMBL/GenBank/DDBJ whole genome shotgun (WGS) entry which is preliminary data.</text>
</comment>
<dbReference type="AlphaFoldDB" id="A0A853DNK3"/>
<dbReference type="PANTHER" id="PTHR43798">
    <property type="entry name" value="MONOACYLGLYCEROL LIPASE"/>
    <property type="match status" value="1"/>
</dbReference>
<dbReference type="InterPro" id="IPR029058">
    <property type="entry name" value="AB_hydrolase_fold"/>
</dbReference>
<sequence length="255" mass="27549">MLIHGIGHRREAWNRVPELLAPDFDVINIDLPGHGRSPAPGKPAGYTITSYADQVEELLRELAVTQPHVAGNSLGGILALELAARGSVQSCAAFSPAGFWSKAELGLLAMNLLALKVSSYAPGPVIEAVCGNERLRAISMRSLYVHPEHLSTEEAIGDTYNLRRAKGFWPCFIRGIGLSYKQIPLVPSTIAWGEKDRLLLPRQAGRAARKLPSVTHVPLPDCGHVPMVDHPELIASVIRETTARVGVRQLSSVPG</sequence>
<dbReference type="Gene3D" id="3.40.50.1820">
    <property type="entry name" value="alpha/beta hydrolase"/>
    <property type="match status" value="1"/>
</dbReference>